<name>A0A7W1YFS8_9LIST</name>
<feature type="domain" description="N-acetyltransferase" evidence="1">
    <location>
        <begin position="4"/>
        <end position="153"/>
    </location>
</feature>
<dbReference type="SUPFAM" id="SSF55729">
    <property type="entry name" value="Acyl-CoA N-acyltransferases (Nat)"/>
    <property type="match status" value="1"/>
</dbReference>
<dbReference type="CDD" id="cd04301">
    <property type="entry name" value="NAT_SF"/>
    <property type="match status" value="1"/>
</dbReference>
<evidence type="ECO:0000259" key="1">
    <source>
        <dbReference type="PROSITE" id="PS51186"/>
    </source>
</evidence>
<dbReference type="InterPro" id="IPR016181">
    <property type="entry name" value="Acyl_CoA_acyltransferase"/>
</dbReference>
<reference evidence="2 3" key="2">
    <citation type="submission" date="2020-08" db="EMBL/GenBank/DDBJ databases">
        <title>Listeria ohnekaius sp. nov. and Listeria portnoyii sp. nov. isolated from non-agricultural and natural environments.</title>
        <authorList>
            <person name="Weller D."/>
            <person name="Belias A.M."/>
            <person name="Liao J."/>
            <person name="Guo S."/>
            <person name="Orsi R.H."/>
            <person name="Wiedmann M."/>
        </authorList>
    </citation>
    <scope>NUCLEOTIDE SEQUENCE [LARGE SCALE GENOMIC DNA]</scope>
    <source>
        <strain evidence="2 3">FSL W9-0585</strain>
    </source>
</reference>
<dbReference type="RefSeq" id="WP_181676177.1">
    <property type="nucleotide sequence ID" value="NZ_JABJVM010000005.1"/>
</dbReference>
<reference evidence="2 3" key="1">
    <citation type="submission" date="2020-05" db="EMBL/GenBank/DDBJ databases">
        <authorList>
            <person name="Carlin C.R."/>
        </authorList>
    </citation>
    <scope>NUCLEOTIDE SEQUENCE [LARGE SCALE GENOMIC DNA]</scope>
    <source>
        <strain evidence="2 3">FSL W9-0585</strain>
    </source>
</reference>
<dbReference type="GO" id="GO:0016747">
    <property type="term" value="F:acyltransferase activity, transferring groups other than amino-acyl groups"/>
    <property type="evidence" value="ECO:0007669"/>
    <property type="project" value="InterPro"/>
</dbReference>
<evidence type="ECO:0000313" key="3">
    <source>
        <dbReference type="Proteomes" id="UP000548787"/>
    </source>
</evidence>
<comment type="caution">
    <text evidence="2">The sequence shown here is derived from an EMBL/GenBank/DDBJ whole genome shotgun (WGS) entry which is preliminary data.</text>
</comment>
<dbReference type="PROSITE" id="PS51186">
    <property type="entry name" value="GNAT"/>
    <property type="match status" value="1"/>
</dbReference>
<gene>
    <name evidence="2" type="ORF">HPK16_06400</name>
</gene>
<dbReference type="Pfam" id="PF00583">
    <property type="entry name" value="Acetyltransf_1"/>
    <property type="match status" value="1"/>
</dbReference>
<dbReference type="InterPro" id="IPR000182">
    <property type="entry name" value="GNAT_dom"/>
</dbReference>
<dbReference type="Gene3D" id="3.40.630.30">
    <property type="match status" value="1"/>
</dbReference>
<accession>A0A7W1YFS8</accession>
<protein>
    <submittedName>
        <fullName evidence="2">GNAT family N-acetyltransferase</fullName>
    </submittedName>
</protein>
<keyword evidence="3" id="KW-1185">Reference proteome</keyword>
<sequence>MTNTRFIVWDNQYLEEGIALYIDVFTNEPWNDELTYAEIKLYFDRLLAMNTFEGYLALDGEDAVIAASLGFIRPWFRGVQYHLDSFYIASFCQNKGIGSAFLDFVKADLAQKDIPNIALDTEIGYPSDYFYRKHGFSSNPESVTMYGSTETKK</sequence>
<dbReference type="Proteomes" id="UP000548787">
    <property type="component" value="Unassembled WGS sequence"/>
</dbReference>
<proteinExistence type="predicted"/>
<organism evidence="2 3">
    <name type="scientific">Listeria rustica</name>
    <dbReference type="NCBI Taxonomy" id="2713503"/>
    <lineage>
        <taxon>Bacteria</taxon>
        <taxon>Bacillati</taxon>
        <taxon>Bacillota</taxon>
        <taxon>Bacilli</taxon>
        <taxon>Bacillales</taxon>
        <taxon>Listeriaceae</taxon>
        <taxon>Listeria</taxon>
    </lineage>
</organism>
<dbReference type="EMBL" id="JABJVM010000005">
    <property type="protein sequence ID" value="MBA3925967.1"/>
    <property type="molecule type" value="Genomic_DNA"/>
</dbReference>
<keyword evidence="2" id="KW-0808">Transferase</keyword>
<evidence type="ECO:0000313" key="2">
    <source>
        <dbReference type="EMBL" id="MBA3925967.1"/>
    </source>
</evidence>
<dbReference type="AlphaFoldDB" id="A0A7W1YFS8"/>